<keyword evidence="1" id="KW-0812">Transmembrane</keyword>
<protein>
    <submittedName>
        <fullName evidence="2">Uncharacterized protein</fullName>
    </submittedName>
</protein>
<feature type="transmembrane region" description="Helical" evidence="1">
    <location>
        <begin position="12"/>
        <end position="40"/>
    </location>
</feature>
<reference evidence="2" key="1">
    <citation type="journal article" date="2017" name="Nature">
        <title>The sunflower genome provides insights into oil metabolism, flowering and Asterid evolution.</title>
        <authorList>
            <person name="Badouin H."/>
            <person name="Gouzy J."/>
            <person name="Grassa C.J."/>
            <person name="Murat F."/>
            <person name="Staton S.E."/>
            <person name="Cottret L."/>
            <person name="Lelandais-Briere C."/>
            <person name="Owens G.L."/>
            <person name="Carrere S."/>
            <person name="Mayjonade B."/>
            <person name="Legrand L."/>
            <person name="Gill N."/>
            <person name="Kane N.C."/>
            <person name="Bowers J.E."/>
            <person name="Hubner S."/>
            <person name="Bellec A."/>
            <person name="Berard A."/>
            <person name="Berges H."/>
            <person name="Blanchet N."/>
            <person name="Boniface M.C."/>
            <person name="Brunel D."/>
            <person name="Catrice O."/>
            <person name="Chaidir N."/>
            <person name="Claudel C."/>
            <person name="Donnadieu C."/>
            <person name="Faraut T."/>
            <person name="Fievet G."/>
            <person name="Helmstetter N."/>
            <person name="King M."/>
            <person name="Knapp S.J."/>
            <person name="Lai Z."/>
            <person name="Le Paslier M.C."/>
            <person name="Lippi Y."/>
            <person name="Lorenzon L."/>
            <person name="Mandel J.R."/>
            <person name="Marage G."/>
            <person name="Marchand G."/>
            <person name="Marquand E."/>
            <person name="Bret-Mestries E."/>
            <person name="Morien E."/>
            <person name="Nambeesan S."/>
            <person name="Nguyen T."/>
            <person name="Pegot-Espagnet P."/>
            <person name="Pouilly N."/>
            <person name="Raftis F."/>
            <person name="Sallet E."/>
            <person name="Schiex T."/>
            <person name="Thomas J."/>
            <person name="Vandecasteele C."/>
            <person name="Vares D."/>
            <person name="Vear F."/>
            <person name="Vautrin S."/>
            <person name="Crespi M."/>
            <person name="Mangin B."/>
            <person name="Burke J.M."/>
            <person name="Salse J."/>
            <person name="Munos S."/>
            <person name="Vincourt P."/>
            <person name="Rieseberg L.H."/>
            <person name="Langlade N.B."/>
        </authorList>
    </citation>
    <scope>NUCLEOTIDE SEQUENCE</scope>
    <source>
        <tissue evidence="2">Leaves</tissue>
    </source>
</reference>
<name>A0A9K3JJE7_HELAN</name>
<organism evidence="2 3">
    <name type="scientific">Helianthus annuus</name>
    <name type="common">Common sunflower</name>
    <dbReference type="NCBI Taxonomy" id="4232"/>
    <lineage>
        <taxon>Eukaryota</taxon>
        <taxon>Viridiplantae</taxon>
        <taxon>Streptophyta</taxon>
        <taxon>Embryophyta</taxon>
        <taxon>Tracheophyta</taxon>
        <taxon>Spermatophyta</taxon>
        <taxon>Magnoliopsida</taxon>
        <taxon>eudicotyledons</taxon>
        <taxon>Gunneridae</taxon>
        <taxon>Pentapetalae</taxon>
        <taxon>asterids</taxon>
        <taxon>campanulids</taxon>
        <taxon>Asterales</taxon>
        <taxon>Asteraceae</taxon>
        <taxon>Asteroideae</taxon>
        <taxon>Heliantheae alliance</taxon>
        <taxon>Heliantheae</taxon>
        <taxon>Helianthus</taxon>
    </lineage>
</organism>
<keyword evidence="1" id="KW-1133">Transmembrane helix</keyword>
<evidence type="ECO:0000256" key="1">
    <source>
        <dbReference type="SAM" id="Phobius"/>
    </source>
</evidence>
<gene>
    <name evidence="2" type="ORF">HanXRQr2_Chr03g0134121</name>
</gene>
<comment type="caution">
    <text evidence="2">The sequence shown here is derived from an EMBL/GenBank/DDBJ whole genome shotgun (WGS) entry which is preliminary data.</text>
</comment>
<accession>A0A9K3JJE7</accession>
<dbReference type="AlphaFoldDB" id="A0A9K3JJE7"/>
<dbReference type="Gramene" id="mRNA:HanXRQr2_Chr03g0134121">
    <property type="protein sequence ID" value="mRNA:HanXRQr2_Chr03g0134121"/>
    <property type="gene ID" value="HanXRQr2_Chr03g0134121"/>
</dbReference>
<keyword evidence="1" id="KW-0472">Membrane</keyword>
<keyword evidence="3" id="KW-1185">Reference proteome</keyword>
<evidence type="ECO:0000313" key="3">
    <source>
        <dbReference type="Proteomes" id="UP000215914"/>
    </source>
</evidence>
<dbReference type="EMBL" id="MNCJ02000318">
    <property type="protein sequence ID" value="KAF5816420.1"/>
    <property type="molecule type" value="Genomic_DNA"/>
</dbReference>
<reference evidence="2" key="2">
    <citation type="submission" date="2020-06" db="EMBL/GenBank/DDBJ databases">
        <title>Helianthus annuus Genome sequencing and assembly Release 2.</title>
        <authorList>
            <person name="Gouzy J."/>
            <person name="Langlade N."/>
            <person name="Munos S."/>
        </authorList>
    </citation>
    <scope>NUCLEOTIDE SEQUENCE</scope>
    <source>
        <tissue evidence="2">Leaves</tissue>
    </source>
</reference>
<dbReference type="Proteomes" id="UP000215914">
    <property type="component" value="Unassembled WGS sequence"/>
</dbReference>
<sequence>MRESEAQKLNFMLIFSLVLIFWFSYLLILCVGLMGFFVYVTWV</sequence>
<proteinExistence type="predicted"/>
<evidence type="ECO:0000313" key="2">
    <source>
        <dbReference type="EMBL" id="KAF5816420.1"/>
    </source>
</evidence>